<name>A0A8C3RBZ9_9PASS</name>
<accession>A0A8C3RBZ9</accession>
<evidence type="ECO:0000256" key="1">
    <source>
        <dbReference type="SAM" id="SignalP"/>
    </source>
</evidence>
<dbReference type="Ensembl" id="ENSCRFT00000019274.1">
    <property type="protein sequence ID" value="ENSCRFP00000018651.1"/>
    <property type="gene ID" value="ENSCRFG00000014062.1"/>
</dbReference>
<proteinExistence type="predicted"/>
<dbReference type="Proteomes" id="UP000694396">
    <property type="component" value="Unplaced"/>
</dbReference>
<keyword evidence="1" id="KW-0732">Signal</keyword>
<evidence type="ECO:0000313" key="2">
    <source>
        <dbReference type="Ensembl" id="ENSCRFP00000018651.1"/>
    </source>
</evidence>
<evidence type="ECO:0008006" key="4">
    <source>
        <dbReference type="Google" id="ProtNLM"/>
    </source>
</evidence>
<reference evidence="2" key="2">
    <citation type="submission" date="2025-09" db="UniProtKB">
        <authorList>
            <consortium name="Ensembl"/>
        </authorList>
    </citation>
    <scope>IDENTIFICATION</scope>
</reference>
<feature type="signal peptide" evidence="1">
    <location>
        <begin position="1"/>
        <end position="30"/>
    </location>
</feature>
<organism evidence="2 3">
    <name type="scientific">Cyanoderma ruficeps</name>
    <name type="common">rufous-capped babbler</name>
    <dbReference type="NCBI Taxonomy" id="181631"/>
    <lineage>
        <taxon>Eukaryota</taxon>
        <taxon>Metazoa</taxon>
        <taxon>Chordata</taxon>
        <taxon>Craniata</taxon>
        <taxon>Vertebrata</taxon>
        <taxon>Euteleostomi</taxon>
        <taxon>Archelosauria</taxon>
        <taxon>Archosauria</taxon>
        <taxon>Dinosauria</taxon>
        <taxon>Saurischia</taxon>
        <taxon>Theropoda</taxon>
        <taxon>Coelurosauria</taxon>
        <taxon>Aves</taxon>
        <taxon>Neognathae</taxon>
        <taxon>Neoaves</taxon>
        <taxon>Telluraves</taxon>
        <taxon>Australaves</taxon>
        <taxon>Passeriformes</taxon>
        <taxon>Sylvioidea</taxon>
        <taxon>Timaliidae</taxon>
        <taxon>Cyanoderma</taxon>
    </lineage>
</organism>
<evidence type="ECO:0000313" key="3">
    <source>
        <dbReference type="Proteomes" id="UP000694396"/>
    </source>
</evidence>
<dbReference type="AlphaFoldDB" id="A0A8C3RBZ9"/>
<reference evidence="2" key="1">
    <citation type="submission" date="2025-08" db="UniProtKB">
        <authorList>
            <consortium name="Ensembl"/>
        </authorList>
    </citation>
    <scope>IDENTIFICATION</scope>
</reference>
<keyword evidence="3" id="KW-1185">Reference proteome</keyword>
<protein>
    <recommendedName>
        <fullName evidence="4">Secreted protein</fullName>
    </recommendedName>
</protein>
<feature type="chain" id="PRO_5046255030" description="Secreted protein" evidence="1">
    <location>
        <begin position="31"/>
        <end position="73"/>
    </location>
</feature>
<sequence length="73" mass="8519">MSTTYSVAFLKSCFVFVLLFPWAMLRNSHATLSDSFVLRFQNFCCCCWNTHMISLMSSGQINGCPRKWIKWLI</sequence>